<feature type="transmembrane region" description="Helical" evidence="1">
    <location>
        <begin position="301"/>
        <end position="320"/>
    </location>
</feature>
<accession>A0A2H4Q585</accession>
<feature type="transmembrane region" description="Helical" evidence="1">
    <location>
        <begin position="135"/>
        <end position="156"/>
    </location>
</feature>
<reference evidence="2 3" key="1">
    <citation type="submission" date="2016-10" db="EMBL/GenBank/DDBJ databases">
        <authorList>
            <person name="de Groot N.N."/>
        </authorList>
    </citation>
    <scope>NUCLEOTIDE SEQUENCE [LARGE SCALE GENOMIC DNA]</scope>
    <source>
        <strain evidence="2 3">DSM 22187</strain>
    </source>
</reference>
<keyword evidence="1" id="KW-0812">Transmembrane</keyword>
<dbReference type="RefSeq" id="WP_089672664.1">
    <property type="nucleotide sequence ID" value="NZ_CP024845.1"/>
</dbReference>
<organism evidence="2 3">
    <name type="scientific">Halohasta litchfieldiae</name>
    <dbReference type="NCBI Taxonomy" id="1073996"/>
    <lineage>
        <taxon>Archaea</taxon>
        <taxon>Methanobacteriati</taxon>
        <taxon>Methanobacteriota</taxon>
        <taxon>Stenosarchaea group</taxon>
        <taxon>Halobacteria</taxon>
        <taxon>Halobacteriales</taxon>
        <taxon>Haloferacaceae</taxon>
        <taxon>Halohasta</taxon>
    </lineage>
</organism>
<dbReference type="OrthoDB" id="169315at2157"/>
<dbReference type="EMBL" id="FNYR01000012">
    <property type="protein sequence ID" value="SEI93717.1"/>
    <property type="molecule type" value="Genomic_DNA"/>
</dbReference>
<feature type="transmembrane region" description="Helical" evidence="1">
    <location>
        <begin position="40"/>
        <end position="60"/>
    </location>
</feature>
<proteinExistence type="predicted"/>
<dbReference type="KEGG" id="hae:halTADL_2783"/>
<sequence length="410" mass="44608">MLAEVRWRTRPSVELVALVVNSLLPLVGVVTLGWNAAALLMLYWLEFGSATCWALVRALLAGRPSQLEDNHVILGAIGRKRTPIKIPYLSLQIHPTSVPVVCFAGPLLGFLWLFVGAVTVGASTTETVSPAAGSAVMLCAAGIFVSHGIATGITYIGDGEYRDHSAQTATMSVLKQLGVTFLIVLVMLPFAAEAFGENIGQGMALLVVIVVLKFGFDLASHYDDRLAAFDRRNGGIFGWSTNPPEPEPIEPLADVTTRLAPSRRNLFVSGIVNASRIPETPSILLFGFLFAAAFFSDGARMVGVGLLLASVGLPVITSTFDTWIRYGWMEYQIEDTTIVGHDRLLGGPQWRVDAWDERGLRVETTWIDDWLGTETVVVELGDIEHRVPLLSEPEPVLDVFGRRPSRPSEE</sequence>
<dbReference type="AlphaFoldDB" id="A0A1H6UVP7"/>
<name>A0A1H6UVP7_9EURY</name>
<dbReference type="Proteomes" id="UP000198888">
    <property type="component" value="Unassembled WGS sequence"/>
</dbReference>
<accession>A0A1H6UVP7</accession>
<keyword evidence="1" id="KW-1133">Transmembrane helix</keyword>
<gene>
    <name evidence="2" type="ORF">SAMN05444271_11281</name>
</gene>
<dbReference type="GeneID" id="35003556"/>
<feature type="transmembrane region" description="Helical" evidence="1">
    <location>
        <begin position="89"/>
        <end position="115"/>
    </location>
</feature>
<feature type="transmembrane region" description="Helical" evidence="1">
    <location>
        <begin position="177"/>
        <end position="196"/>
    </location>
</feature>
<keyword evidence="1" id="KW-0472">Membrane</keyword>
<protein>
    <submittedName>
        <fullName evidence="2">Uncharacterized protein</fullName>
    </submittedName>
</protein>
<evidence type="ECO:0000313" key="3">
    <source>
        <dbReference type="Proteomes" id="UP000198888"/>
    </source>
</evidence>
<feature type="transmembrane region" description="Helical" evidence="1">
    <location>
        <begin position="202"/>
        <end position="222"/>
    </location>
</feature>
<evidence type="ECO:0000313" key="2">
    <source>
        <dbReference type="EMBL" id="SEI93717.1"/>
    </source>
</evidence>
<dbReference type="InterPro" id="IPR045466">
    <property type="entry name" value="DUF6498"/>
</dbReference>
<feature type="transmembrane region" description="Helical" evidence="1">
    <location>
        <begin position="277"/>
        <end position="295"/>
    </location>
</feature>
<keyword evidence="3" id="KW-1185">Reference proteome</keyword>
<feature type="transmembrane region" description="Helical" evidence="1">
    <location>
        <begin position="12"/>
        <end position="34"/>
    </location>
</feature>
<evidence type="ECO:0000256" key="1">
    <source>
        <dbReference type="SAM" id="Phobius"/>
    </source>
</evidence>
<dbReference type="Pfam" id="PF20108">
    <property type="entry name" value="DUF6498"/>
    <property type="match status" value="1"/>
</dbReference>